<gene>
    <name evidence="1" type="ORF">CEXT_293701</name>
</gene>
<keyword evidence="2" id="KW-1185">Reference proteome</keyword>
<comment type="caution">
    <text evidence="1">The sequence shown here is derived from an EMBL/GenBank/DDBJ whole genome shotgun (WGS) entry which is preliminary data.</text>
</comment>
<evidence type="ECO:0000313" key="2">
    <source>
        <dbReference type="Proteomes" id="UP001054945"/>
    </source>
</evidence>
<evidence type="ECO:0000313" key="1">
    <source>
        <dbReference type="EMBL" id="GIY61444.1"/>
    </source>
</evidence>
<protein>
    <submittedName>
        <fullName evidence="1">Uncharacterized protein</fullName>
    </submittedName>
</protein>
<organism evidence="1 2">
    <name type="scientific">Caerostris extrusa</name>
    <name type="common">Bark spider</name>
    <name type="synonym">Caerostris bankana</name>
    <dbReference type="NCBI Taxonomy" id="172846"/>
    <lineage>
        <taxon>Eukaryota</taxon>
        <taxon>Metazoa</taxon>
        <taxon>Ecdysozoa</taxon>
        <taxon>Arthropoda</taxon>
        <taxon>Chelicerata</taxon>
        <taxon>Arachnida</taxon>
        <taxon>Araneae</taxon>
        <taxon>Araneomorphae</taxon>
        <taxon>Entelegynae</taxon>
        <taxon>Araneoidea</taxon>
        <taxon>Araneidae</taxon>
        <taxon>Caerostris</taxon>
    </lineage>
</organism>
<accession>A0AAV4UVL4</accession>
<proteinExistence type="predicted"/>
<dbReference type="EMBL" id="BPLR01013468">
    <property type="protein sequence ID" value="GIY61444.1"/>
    <property type="molecule type" value="Genomic_DNA"/>
</dbReference>
<dbReference type="Proteomes" id="UP001054945">
    <property type="component" value="Unassembled WGS sequence"/>
</dbReference>
<name>A0AAV4UVL4_CAEEX</name>
<dbReference type="AlphaFoldDB" id="A0AAV4UVL4"/>
<reference evidence="1 2" key="1">
    <citation type="submission" date="2021-06" db="EMBL/GenBank/DDBJ databases">
        <title>Caerostris extrusa draft genome.</title>
        <authorList>
            <person name="Kono N."/>
            <person name="Arakawa K."/>
        </authorList>
    </citation>
    <scope>NUCLEOTIDE SEQUENCE [LARGE SCALE GENOMIC DNA]</scope>
</reference>
<sequence length="93" mass="10266">MGHADRETSHAIWLLTLNAYSINVFGGIFSPPFSNFHINELFDGADVGALMQNSATPSRDCGLLIHNAQGLFNGNQLNLTPRHLNICIVKWET</sequence>